<dbReference type="EMBL" id="JAXOJX010000016">
    <property type="protein sequence ID" value="MDZ5457304.1"/>
    <property type="molecule type" value="Genomic_DNA"/>
</dbReference>
<accession>A0ABU5IDW3</accession>
<dbReference type="InterPro" id="IPR019897">
    <property type="entry name" value="RidA_CS"/>
</dbReference>
<comment type="similarity">
    <text evidence="1">Belongs to the RutC family.</text>
</comment>
<dbReference type="Proteomes" id="UP001293718">
    <property type="component" value="Unassembled WGS sequence"/>
</dbReference>
<dbReference type="RefSeq" id="WP_322465633.1">
    <property type="nucleotide sequence ID" value="NZ_JAXOJX010000016.1"/>
</dbReference>
<protein>
    <submittedName>
        <fullName evidence="2">RidA family protein</fullName>
    </submittedName>
</protein>
<reference evidence="2 3" key="1">
    <citation type="submission" date="2023-11" db="EMBL/GenBank/DDBJ databases">
        <title>Draft genome of Azohydromonas lata strain H1 (DSM1123), a polyhydroxyalkanoate producer.</title>
        <authorList>
            <person name="Traversa D."/>
            <person name="D'Addabbo P."/>
            <person name="Pazzani C."/>
            <person name="Manzari C."/>
            <person name="Chiara M."/>
            <person name="Scrascia M."/>
        </authorList>
    </citation>
    <scope>NUCLEOTIDE SEQUENCE [LARGE SCALE GENOMIC DNA]</scope>
    <source>
        <strain evidence="2 3">H1</strain>
    </source>
</reference>
<evidence type="ECO:0000313" key="2">
    <source>
        <dbReference type="EMBL" id="MDZ5457304.1"/>
    </source>
</evidence>
<dbReference type="InterPro" id="IPR035709">
    <property type="entry name" value="YoaB-like"/>
</dbReference>
<organism evidence="2 3">
    <name type="scientific">Azohydromonas lata</name>
    <dbReference type="NCBI Taxonomy" id="45677"/>
    <lineage>
        <taxon>Bacteria</taxon>
        <taxon>Pseudomonadati</taxon>
        <taxon>Pseudomonadota</taxon>
        <taxon>Betaproteobacteria</taxon>
        <taxon>Burkholderiales</taxon>
        <taxon>Sphaerotilaceae</taxon>
        <taxon>Azohydromonas</taxon>
    </lineage>
</organism>
<dbReference type="Gene3D" id="3.30.1330.40">
    <property type="entry name" value="RutC-like"/>
    <property type="match status" value="1"/>
</dbReference>
<keyword evidence="3" id="KW-1185">Reference proteome</keyword>
<evidence type="ECO:0000256" key="1">
    <source>
        <dbReference type="ARBA" id="ARBA00010552"/>
    </source>
</evidence>
<dbReference type="InterPro" id="IPR006175">
    <property type="entry name" value="YjgF/YER057c/UK114"/>
</dbReference>
<dbReference type="SUPFAM" id="SSF55298">
    <property type="entry name" value="YjgF-like"/>
    <property type="match status" value="1"/>
</dbReference>
<dbReference type="PANTHER" id="PTHR47328">
    <property type="match status" value="1"/>
</dbReference>
<dbReference type="PANTHER" id="PTHR47328:SF1">
    <property type="entry name" value="RUTC FAMILY PROTEIN YOAB"/>
    <property type="match status" value="1"/>
</dbReference>
<comment type="caution">
    <text evidence="2">The sequence shown here is derived from an EMBL/GenBank/DDBJ whole genome shotgun (WGS) entry which is preliminary data.</text>
</comment>
<name>A0ABU5IDW3_9BURK</name>
<proteinExistence type="inferred from homology"/>
<dbReference type="PROSITE" id="PS01094">
    <property type="entry name" value="UPF0076"/>
    <property type="match status" value="1"/>
</dbReference>
<dbReference type="InterPro" id="IPR035959">
    <property type="entry name" value="RutC-like_sf"/>
</dbReference>
<sequence>MVQRFDVGARLSEMAVHNGTVYLAGQVPSDATADMAGQTQQVLDQIDALLARAHTDKSRLLMVQIFIKDLAEFPAMNAVWDRWVADIQAPPRATVQAALANPDWKLEIVATAAL</sequence>
<dbReference type="Pfam" id="PF01042">
    <property type="entry name" value="Ribonuc_L-PSP"/>
    <property type="match status" value="1"/>
</dbReference>
<evidence type="ECO:0000313" key="3">
    <source>
        <dbReference type="Proteomes" id="UP001293718"/>
    </source>
</evidence>
<dbReference type="CDD" id="cd06150">
    <property type="entry name" value="YjgF_YER057c_UK114_like_2"/>
    <property type="match status" value="1"/>
</dbReference>
<gene>
    <name evidence="2" type="ORF">SM757_12060</name>
</gene>